<protein>
    <submittedName>
        <fullName evidence="1">Uncharacterized protein</fullName>
    </submittedName>
</protein>
<gene>
    <name evidence="1" type="ORF">LSAT_V11C100042710</name>
</gene>
<sequence length="383" mass="44147">MYLTLHILIISYKYTFKYNYFIVDHILLFYRVARSKLLFGKKILYRFKNILKDGSAFYITNPSFASQKPGSFKITPQDQKLTFVHNIVLKECVEFSGSRFGFSFVDYQTVLSLLHLEDTSIVCSSYLYICIIALQLRVNLWGDYVYTMQDYLDNNPPNQHVVVILQFAKISVWRLLTHTLHLQSCSLTPTSMKLVFSKKVIESKQLSELDDFVVKTNLKTIAEIFEPLSAFPDNGVKDDIDVHESNAKSISYECRNQNCIKIITSVVLRFIIPIHVQDNIRTTLTMFEKEGRYLLKTLAKRIGDNTDFYQGEINALKVLKLAFKISVSDFNVSKKTNQYGISRVSDNVDLTEQLENKFTESQTGITHSLDVCSGEFESQDNRP</sequence>
<dbReference type="Gene3D" id="2.40.50.140">
    <property type="entry name" value="Nucleic acid-binding proteins"/>
    <property type="match status" value="1"/>
</dbReference>
<dbReference type="AlphaFoldDB" id="A0A9R1XYB9"/>
<keyword evidence="2" id="KW-1185">Reference proteome</keyword>
<proteinExistence type="predicted"/>
<accession>A0A9R1XYB9</accession>
<dbReference type="EMBL" id="NBSK02000001">
    <property type="protein sequence ID" value="KAJ0227687.1"/>
    <property type="molecule type" value="Genomic_DNA"/>
</dbReference>
<evidence type="ECO:0000313" key="2">
    <source>
        <dbReference type="Proteomes" id="UP000235145"/>
    </source>
</evidence>
<organism evidence="1 2">
    <name type="scientific">Lactuca sativa</name>
    <name type="common">Garden lettuce</name>
    <dbReference type="NCBI Taxonomy" id="4236"/>
    <lineage>
        <taxon>Eukaryota</taxon>
        <taxon>Viridiplantae</taxon>
        <taxon>Streptophyta</taxon>
        <taxon>Embryophyta</taxon>
        <taxon>Tracheophyta</taxon>
        <taxon>Spermatophyta</taxon>
        <taxon>Magnoliopsida</taxon>
        <taxon>eudicotyledons</taxon>
        <taxon>Gunneridae</taxon>
        <taxon>Pentapetalae</taxon>
        <taxon>asterids</taxon>
        <taxon>campanulids</taxon>
        <taxon>Asterales</taxon>
        <taxon>Asteraceae</taxon>
        <taxon>Cichorioideae</taxon>
        <taxon>Cichorieae</taxon>
        <taxon>Lactucinae</taxon>
        <taxon>Lactuca</taxon>
    </lineage>
</organism>
<reference evidence="1 2" key="1">
    <citation type="journal article" date="2017" name="Nat. Commun.">
        <title>Genome assembly with in vitro proximity ligation data and whole-genome triplication in lettuce.</title>
        <authorList>
            <person name="Reyes-Chin-Wo S."/>
            <person name="Wang Z."/>
            <person name="Yang X."/>
            <person name="Kozik A."/>
            <person name="Arikit S."/>
            <person name="Song C."/>
            <person name="Xia L."/>
            <person name="Froenicke L."/>
            <person name="Lavelle D.O."/>
            <person name="Truco M.J."/>
            <person name="Xia R."/>
            <person name="Zhu S."/>
            <person name="Xu C."/>
            <person name="Xu H."/>
            <person name="Xu X."/>
            <person name="Cox K."/>
            <person name="Korf I."/>
            <person name="Meyers B.C."/>
            <person name="Michelmore R.W."/>
        </authorList>
    </citation>
    <scope>NUCLEOTIDE SEQUENCE [LARGE SCALE GENOMIC DNA]</scope>
    <source>
        <strain evidence="2">cv. Salinas</strain>
        <tissue evidence="1">Seedlings</tissue>
    </source>
</reference>
<comment type="caution">
    <text evidence="1">The sequence shown here is derived from an EMBL/GenBank/DDBJ whole genome shotgun (WGS) entry which is preliminary data.</text>
</comment>
<dbReference type="Proteomes" id="UP000235145">
    <property type="component" value="Unassembled WGS sequence"/>
</dbReference>
<name>A0A9R1XYB9_LACSA</name>
<evidence type="ECO:0000313" key="1">
    <source>
        <dbReference type="EMBL" id="KAJ0227687.1"/>
    </source>
</evidence>
<dbReference type="InterPro" id="IPR012340">
    <property type="entry name" value="NA-bd_OB-fold"/>
</dbReference>